<evidence type="ECO:0000259" key="6">
    <source>
        <dbReference type="PROSITE" id="PS51387"/>
    </source>
</evidence>
<keyword evidence="8" id="KW-1185">Reference proteome</keyword>
<protein>
    <submittedName>
        <fullName evidence="7">L-gulonolactone oxidase</fullName>
    </submittedName>
</protein>
<reference evidence="7 8" key="1">
    <citation type="submission" date="2016-10" db="EMBL/GenBank/DDBJ databases">
        <authorList>
            <person name="de Groot N.N."/>
        </authorList>
    </citation>
    <scope>NUCLEOTIDE SEQUENCE [LARGE SCALE GENOMIC DNA]</scope>
    <source>
        <strain evidence="7 8">CGMCC 1.7054</strain>
    </source>
</reference>
<dbReference type="InterPro" id="IPR007173">
    <property type="entry name" value="ALO_C"/>
</dbReference>
<dbReference type="UniPathway" id="UPA00132"/>
<sequence>MKLIHRSPQNRQHPQSGYPQHTRTTWASTAAWTPAGHAAPHTEQELANLVRRTAERGGTLRPIGSGHSFSPIAATDGLQLSLEHLTGLVSVDPATHRAVFRAGTPLAVVGKELARQGLALQNMGDIDRQTLAGAISTGTHGTGLGLTGLSGTVVSLRLVLADGSTVTVSAESDPELFHAARVGLGAFGVLTEVEIQCVPAYRLRCEEQLEPLEAVVESFLERSAAQDHLEFFWFPYTRQALVKTLTHLPADAPVHRPSPVRRFVGEEALGNTAYAAMCRAGRAVPALQPALNRLAAWGMPGPAVTDDWHRVYVSSRRVRFREMEYALPVESFAPAMSGLQRILTEARAAGHLVGFPVEVRTAAPDDAWLSTAYGSPRVYLAVHEFFIHEHQPYFEPVERLFGELGGRPHWGKMHTLRAAELAERHPRFADALRVRDRVDPDGVFGSAHLRRLLGR</sequence>
<dbReference type="RefSeq" id="WP_245760782.1">
    <property type="nucleotide sequence ID" value="NZ_FPCG01000010.1"/>
</dbReference>
<evidence type="ECO:0000256" key="2">
    <source>
        <dbReference type="ARBA" id="ARBA00005466"/>
    </source>
</evidence>
<dbReference type="GO" id="GO:0071949">
    <property type="term" value="F:FAD binding"/>
    <property type="evidence" value="ECO:0007669"/>
    <property type="project" value="InterPro"/>
</dbReference>
<dbReference type="GO" id="GO:0016020">
    <property type="term" value="C:membrane"/>
    <property type="evidence" value="ECO:0007669"/>
    <property type="project" value="InterPro"/>
</dbReference>
<dbReference type="AlphaFoldDB" id="A0A1I7MQP8"/>
<feature type="region of interest" description="Disordered" evidence="5">
    <location>
        <begin position="1"/>
        <end position="21"/>
    </location>
</feature>
<feature type="compositionally biased region" description="Polar residues" evidence="5">
    <location>
        <begin position="7"/>
        <end position="21"/>
    </location>
</feature>
<evidence type="ECO:0000256" key="5">
    <source>
        <dbReference type="SAM" id="MobiDB-lite"/>
    </source>
</evidence>
<dbReference type="InterPro" id="IPR016169">
    <property type="entry name" value="FAD-bd_PCMH_sub2"/>
</dbReference>
<dbReference type="InterPro" id="IPR010031">
    <property type="entry name" value="FAD_lactone_oxidase-like"/>
</dbReference>
<comment type="pathway">
    <text evidence="1">Cofactor biosynthesis; L-ascorbate biosynthesis.</text>
</comment>
<dbReference type="EMBL" id="FPCG01000010">
    <property type="protein sequence ID" value="SFV24221.1"/>
    <property type="molecule type" value="Genomic_DNA"/>
</dbReference>
<accession>A0A1I7MQP8</accession>
<keyword evidence="3" id="KW-0060">Ascorbate biosynthesis</keyword>
<dbReference type="STRING" id="574650.SAMN04487966_11047"/>
<dbReference type="PANTHER" id="PTHR43762:SF1">
    <property type="entry name" value="D-ARABINONO-1,4-LACTONE OXIDASE"/>
    <property type="match status" value="1"/>
</dbReference>
<dbReference type="Gene3D" id="3.30.465.10">
    <property type="match status" value="1"/>
</dbReference>
<dbReference type="InterPro" id="IPR036318">
    <property type="entry name" value="FAD-bd_PCMH-like_sf"/>
</dbReference>
<organism evidence="7 8">
    <name type="scientific">Micrococcus terreus</name>
    <dbReference type="NCBI Taxonomy" id="574650"/>
    <lineage>
        <taxon>Bacteria</taxon>
        <taxon>Bacillati</taxon>
        <taxon>Actinomycetota</taxon>
        <taxon>Actinomycetes</taxon>
        <taxon>Micrococcales</taxon>
        <taxon>Micrococcaceae</taxon>
        <taxon>Micrococcus</taxon>
    </lineage>
</organism>
<dbReference type="PROSITE" id="PS00862">
    <property type="entry name" value="OX2_COVAL_FAD"/>
    <property type="match status" value="1"/>
</dbReference>
<dbReference type="Pfam" id="PF04030">
    <property type="entry name" value="ALO"/>
    <property type="match status" value="1"/>
</dbReference>
<dbReference type="InterPro" id="IPR016171">
    <property type="entry name" value="Vanillyl_alc_oxidase_C-sub2"/>
</dbReference>
<dbReference type="Pfam" id="PF01565">
    <property type="entry name" value="FAD_binding_4"/>
    <property type="match status" value="1"/>
</dbReference>
<dbReference type="Gene3D" id="3.30.70.2520">
    <property type="match status" value="1"/>
</dbReference>
<name>A0A1I7MQP8_9MICC</name>
<dbReference type="Proteomes" id="UP000198881">
    <property type="component" value="Unassembled WGS sequence"/>
</dbReference>
<dbReference type="InterPro" id="IPR006093">
    <property type="entry name" value="Oxy_OxRdtase_FAD_BS"/>
</dbReference>
<evidence type="ECO:0000313" key="8">
    <source>
        <dbReference type="Proteomes" id="UP000198881"/>
    </source>
</evidence>
<dbReference type="GO" id="GO:0019853">
    <property type="term" value="P:L-ascorbic acid biosynthetic process"/>
    <property type="evidence" value="ECO:0007669"/>
    <property type="project" value="UniProtKB-UniPathway"/>
</dbReference>
<dbReference type="PANTHER" id="PTHR43762">
    <property type="entry name" value="L-GULONOLACTONE OXIDASE"/>
    <property type="match status" value="1"/>
</dbReference>
<comment type="similarity">
    <text evidence="2">Belongs to the oxygen-dependent FAD-linked oxidoreductase family.</text>
</comment>
<evidence type="ECO:0000256" key="4">
    <source>
        <dbReference type="ARBA" id="ARBA00023002"/>
    </source>
</evidence>
<dbReference type="SUPFAM" id="SSF56176">
    <property type="entry name" value="FAD-binding/transporter-associated domain-like"/>
    <property type="match status" value="1"/>
</dbReference>
<dbReference type="InterPro" id="IPR016167">
    <property type="entry name" value="FAD-bd_PCMH_sub1"/>
</dbReference>
<dbReference type="GO" id="GO:0003885">
    <property type="term" value="F:D-arabinono-1,4-lactone oxidase activity"/>
    <property type="evidence" value="ECO:0007669"/>
    <property type="project" value="InterPro"/>
</dbReference>
<evidence type="ECO:0000256" key="3">
    <source>
        <dbReference type="ARBA" id="ARBA00022644"/>
    </source>
</evidence>
<dbReference type="PROSITE" id="PS51387">
    <property type="entry name" value="FAD_PCMH"/>
    <property type="match status" value="1"/>
</dbReference>
<dbReference type="NCBIfam" id="TIGR01679">
    <property type="entry name" value="bact_FAD_ox"/>
    <property type="match status" value="1"/>
</dbReference>
<dbReference type="PIRSF" id="PIRSF000136">
    <property type="entry name" value="LGO_GLO"/>
    <property type="match status" value="1"/>
</dbReference>
<evidence type="ECO:0000256" key="1">
    <source>
        <dbReference type="ARBA" id="ARBA00005147"/>
    </source>
</evidence>
<gene>
    <name evidence="7" type="ORF">SAMN04487966_11047</name>
</gene>
<evidence type="ECO:0000313" key="7">
    <source>
        <dbReference type="EMBL" id="SFV24221.1"/>
    </source>
</evidence>
<dbReference type="Gene3D" id="1.10.45.10">
    <property type="entry name" value="Vanillyl-alcohol Oxidase, Chain A, domain 4"/>
    <property type="match status" value="1"/>
</dbReference>
<dbReference type="InterPro" id="IPR006094">
    <property type="entry name" value="Oxid_FAD_bind_N"/>
</dbReference>
<dbReference type="Gene3D" id="3.30.43.10">
    <property type="entry name" value="Uridine Diphospho-n-acetylenolpyruvylglucosamine Reductase, domain 2"/>
    <property type="match status" value="1"/>
</dbReference>
<keyword evidence="4" id="KW-0560">Oxidoreductase</keyword>
<dbReference type="InterPro" id="IPR016166">
    <property type="entry name" value="FAD-bd_PCMH"/>
</dbReference>
<proteinExistence type="inferred from homology"/>
<feature type="domain" description="FAD-binding PCMH-type" evidence="6">
    <location>
        <begin position="25"/>
        <end position="200"/>
    </location>
</feature>